<sequence length="53" mass="5625">PPPSKGVDPPISEKEHVVTDDCFVSQENGGDGVDPATEGVDPPIPEENLHTKF</sequence>
<feature type="region of interest" description="Disordered" evidence="1">
    <location>
        <begin position="25"/>
        <end position="53"/>
    </location>
</feature>
<protein>
    <submittedName>
        <fullName evidence="2">Uncharacterized protein</fullName>
    </submittedName>
</protein>
<evidence type="ECO:0000313" key="2">
    <source>
        <dbReference type="EMBL" id="MCI59197.1"/>
    </source>
</evidence>
<evidence type="ECO:0000256" key="1">
    <source>
        <dbReference type="SAM" id="MobiDB-lite"/>
    </source>
</evidence>
<organism evidence="2 3">
    <name type="scientific">Trifolium medium</name>
    <dbReference type="NCBI Taxonomy" id="97028"/>
    <lineage>
        <taxon>Eukaryota</taxon>
        <taxon>Viridiplantae</taxon>
        <taxon>Streptophyta</taxon>
        <taxon>Embryophyta</taxon>
        <taxon>Tracheophyta</taxon>
        <taxon>Spermatophyta</taxon>
        <taxon>Magnoliopsida</taxon>
        <taxon>eudicotyledons</taxon>
        <taxon>Gunneridae</taxon>
        <taxon>Pentapetalae</taxon>
        <taxon>rosids</taxon>
        <taxon>fabids</taxon>
        <taxon>Fabales</taxon>
        <taxon>Fabaceae</taxon>
        <taxon>Papilionoideae</taxon>
        <taxon>50 kb inversion clade</taxon>
        <taxon>NPAAA clade</taxon>
        <taxon>Hologalegina</taxon>
        <taxon>IRL clade</taxon>
        <taxon>Trifolieae</taxon>
        <taxon>Trifolium</taxon>
    </lineage>
</organism>
<comment type="caution">
    <text evidence="2">The sequence shown here is derived from an EMBL/GenBank/DDBJ whole genome shotgun (WGS) entry which is preliminary data.</text>
</comment>
<dbReference type="EMBL" id="LXQA010559024">
    <property type="protein sequence ID" value="MCI59197.1"/>
    <property type="molecule type" value="Genomic_DNA"/>
</dbReference>
<name>A0A392TFK6_9FABA</name>
<dbReference type="Proteomes" id="UP000265520">
    <property type="component" value="Unassembled WGS sequence"/>
</dbReference>
<keyword evidence="3" id="KW-1185">Reference proteome</keyword>
<dbReference type="AlphaFoldDB" id="A0A392TFK6"/>
<evidence type="ECO:0000313" key="3">
    <source>
        <dbReference type="Proteomes" id="UP000265520"/>
    </source>
</evidence>
<proteinExistence type="predicted"/>
<feature type="non-terminal residue" evidence="2">
    <location>
        <position position="1"/>
    </location>
</feature>
<accession>A0A392TFK6</accession>
<reference evidence="2 3" key="1">
    <citation type="journal article" date="2018" name="Front. Plant Sci.">
        <title>Red Clover (Trifolium pratense) and Zigzag Clover (T. medium) - A Picture of Genomic Similarities and Differences.</title>
        <authorList>
            <person name="Dluhosova J."/>
            <person name="Istvanek J."/>
            <person name="Nedelnik J."/>
            <person name="Repkova J."/>
        </authorList>
    </citation>
    <scope>NUCLEOTIDE SEQUENCE [LARGE SCALE GENOMIC DNA]</scope>
    <source>
        <strain evidence="3">cv. 10/8</strain>
        <tissue evidence="2">Leaf</tissue>
    </source>
</reference>